<accession>A0A318YXD7</accession>
<dbReference type="AlphaFoldDB" id="A0A318YXD7"/>
<dbReference type="RefSeq" id="XP_025484677.1">
    <property type="nucleotide sequence ID" value="XM_025624597.1"/>
</dbReference>
<proteinExistence type="predicted"/>
<evidence type="ECO:0000313" key="3">
    <source>
        <dbReference type="Proteomes" id="UP000247647"/>
    </source>
</evidence>
<feature type="region of interest" description="Disordered" evidence="1">
    <location>
        <begin position="1"/>
        <end position="20"/>
    </location>
</feature>
<name>A0A318YXD7_ASPNB</name>
<feature type="compositionally biased region" description="Basic and acidic residues" evidence="1">
    <location>
        <begin position="116"/>
        <end position="132"/>
    </location>
</feature>
<dbReference type="Proteomes" id="UP000247647">
    <property type="component" value="Unassembled WGS sequence"/>
</dbReference>
<keyword evidence="3" id="KW-1185">Reference proteome</keyword>
<reference evidence="2" key="1">
    <citation type="submission" date="2016-12" db="EMBL/GenBank/DDBJ databases">
        <title>The genomes of Aspergillus section Nigri reveals drivers in fungal speciation.</title>
        <authorList>
            <consortium name="DOE Joint Genome Institute"/>
            <person name="Vesth T.C."/>
            <person name="Nybo J."/>
            <person name="Theobald S."/>
            <person name="Brandl J."/>
            <person name="Frisvad J.C."/>
            <person name="Nielsen K.F."/>
            <person name="Lyhne E.K."/>
            <person name="Kogle M.E."/>
            <person name="Kuo A."/>
            <person name="Riley R."/>
            <person name="Clum A."/>
            <person name="Nolan M."/>
            <person name="Lipzen A."/>
            <person name="Salamov A."/>
            <person name="Henrissat B."/>
            <person name="Wiebenga A."/>
            <person name="De Vries R.P."/>
            <person name="Grigoriev I.V."/>
            <person name="Mortensen U.H."/>
            <person name="Andersen M.R."/>
            <person name="Baker S.E."/>
        </authorList>
    </citation>
    <scope>NUCLEOTIDE SEQUENCE [LARGE SCALE GENOMIC DNA]</scope>
    <source>
        <strain evidence="2">CBS 115656</strain>
    </source>
</reference>
<evidence type="ECO:0000313" key="2">
    <source>
        <dbReference type="EMBL" id="PYH39199.1"/>
    </source>
</evidence>
<feature type="region of interest" description="Disordered" evidence="1">
    <location>
        <begin position="108"/>
        <end position="147"/>
    </location>
</feature>
<sequence length="147" mass="16414">MKTAYPELGMLGGGGRNSSSNFDRASAAYLWLADTERLESLIRRSDVKRPNLTRALALCGAGEAPEDLYTDHNKVEGKEDVLVRQEEEDEENERVQEEGDFVEVLPCGTTPRQTRRAGENCSPRDVKHKVQEASEQGLALRPRTNVQ</sequence>
<gene>
    <name evidence="2" type="ORF">BO87DRAFT_382262</name>
</gene>
<dbReference type="EMBL" id="KZ821446">
    <property type="protein sequence ID" value="PYH39199.1"/>
    <property type="molecule type" value="Genomic_DNA"/>
</dbReference>
<protein>
    <submittedName>
        <fullName evidence="2">Uncharacterized protein</fullName>
    </submittedName>
</protein>
<organism evidence="2 3">
    <name type="scientific">Aspergillus neoniger (strain CBS 115656)</name>
    <dbReference type="NCBI Taxonomy" id="1448310"/>
    <lineage>
        <taxon>Eukaryota</taxon>
        <taxon>Fungi</taxon>
        <taxon>Dikarya</taxon>
        <taxon>Ascomycota</taxon>
        <taxon>Pezizomycotina</taxon>
        <taxon>Eurotiomycetes</taxon>
        <taxon>Eurotiomycetidae</taxon>
        <taxon>Eurotiales</taxon>
        <taxon>Aspergillaceae</taxon>
        <taxon>Aspergillus</taxon>
        <taxon>Aspergillus subgen. Circumdati</taxon>
    </lineage>
</organism>
<evidence type="ECO:0000256" key="1">
    <source>
        <dbReference type="SAM" id="MobiDB-lite"/>
    </source>
</evidence>
<dbReference type="GeneID" id="37127053"/>